<accession>A0AAV7EQY9</accession>
<evidence type="ECO:0000313" key="3">
    <source>
        <dbReference type="Proteomes" id="UP000825729"/>
    </source>
</evidence>
<comment type="caution">
    <text evidence="2">The sequence shown here is derived from an EMBL/GenBank/DDBJ whole genome shotgun (WGS) entry which is preliminary data.</text>
</comment>
<organism evidence="2 3">
    <name type="scientific">Aristolochia fimbriata</name>
    <name type="common">White veined hardy Dutchman's pipe vine</name>
    <dbReference type="NCBI Taxonomy" id="158543"/>
    <lineage>
        <taxon>Eukaryota</taxon>
        <taxon>Viridiplantae</taxon>
        <taxon>Streptophyta</taxon>
        <taxon>Embryophyta</taxon>
        <taxon>Tracheophyta</taxon>
        <taxon>Spermatophyta</taxon>
        <taxon>Magnoliopsida</taxon>
        <taxon>Magnoliidae</taxon>
        <taxon>Piperales</taxon>
        <taxon>Aristolochiaceae</taxon>
        <taxon>Aristolochia</taxon>
    </lineage>
</organism>
<keyword evidence="3" id="KW-1185">Reference proteome</keyword>
<feature type="region of interest" description="Disordered" evidence="1">
    <location>
        <begin position="235"/>
        <end position="256"/>
    </location>
</feature>
<sequence>MAARQRAENPACTDVVATWLPITSKVIASLLPHLLCSASREPLRSEACMRQPEIAKINEMTAKETLQLNRLMKKWDSCPQISRGSSIILGQSRSGTYDEYKAPSPDQKGGATGDCLQSLQWGPSTIILLRAEILVLVSALKEKAEISQYSFHPGCSLYVVESNPVIMGFPKAKASLASKERPWKTLNKRGGRLRAKLNNLKATPTNKRQPAPLLMAFAGGTEHTHVQPVAHRWTGSRRRLEDISSPARKGQQTAMEREGQVNKQMAEMDILPTKSCEVHGRLSFFRMEITCNATSEKSILLKFSVDEEIVIPMPGTCSIIVFLKNFTSTVLSADSAHES</sequence>
<dbReference type="AlphaFoldDB" id="A0AAV7EQY9"/>
<proteinExistence type="predicted"/>
<reference evidence="2 3" key="1">
    <citation type="submission" date="2021-07" db="EMBL/GenBank/DDBJ databases">
        <title>The Aristolochia fimbriata genome: insights into angiosperm evolution, floral development and chemical biosynthesis.</title>
        <authorList>
            <person name="Jiao Y."/>
        </authorList>
    </citation>
    <scope>NUCLEOTIDE SEQUENCE [LARGE SCALE GENOMIC DNA]</scope>
    <source>
        <strain evidence="2">IBCAS-2021</strain>
        <tissue evidence="2">Leaf</tissue>
    </source>
</reference>
<name>A0AAV7EQY9_ARIFI</name>
<evidence type="ECO:0000313" key="2">
    <source>
        <dbReference type="EMBL" id="KAG9450846.1"/>
    </source>
</evidence>
<dbReference type="Proteomes" id="UP000825729">
    <property type="component" value="Unassembled WGS sequence"/>
</dbReference>
<protein>
    <submittedName>
        <fullName evidence="2">Uncharacterized protein</fullName>
    </submittedName>
</protein>
<dbReference type="EMBL" id="JAINDJ010000004">
    <property type="protein sequence ID" value="KAG9450846.1"/>
    <property type="molecule type" value="Genomic_DNA"/>
</dbReference>
<gene>
    <name evidence="2" type="ORF">H6P81_010811</name>
</gene>
<evidence type="ECO:0000256" key="1">
    <source>
        <dbReference type="SAM" id="MobiDB-lite"/>
    </source>
</evidence>